<dbReference type="Proteomes" id="UP000824160">
    <property type="component" value="Unassembled WGS sequence"/>
</dbReference>
<dbReference type="PANTHER" id="PTHR34135:SF2">
    <property type="entry name" value="LYSOZYME"/>
    <property type="match status" value="1"/>
</dbReference>
<dbReference type="PROSITE" id="PS51170">
    <property type="entry name" value="CW"/>
    <property type="match status" value="1"/>
</dbReference>
<evidence type="ECO:0000313" key="4">
    <source>
        <dbReference type="EMBL" id="HIT94376.1"/>
    </source>
</evidence>
<dbReference type="EMBL" id="DVLW01000114">
    <property type="protein sequence ID" value="HIT94376.1"/>
    <property type="molecule type" value="Genomic_DNA"/>
</dbReference>
<name>A0A9D1KSC7_9FIRM</name>
<proteinExistence type="inferred from homology"/>
<evidence type="ECO:0000256" key="3">
    <source>
        <dbReference type="PROSITE-ProRule" id="PRU00591"/>
    </source>
</evidence>
<sequence length="271" mass="30331">MEYTLVGLDVSKHQGNIDWTKAAAGQDFVIIRAGYGRFASQEDPCFKKNIEGAFSAGLPVGVYWYSYAATEAEARQEAEVCLSVISPYRDKITLPVFFDQEYEPSIIAATKAVRTACCVAFCKAVEAAGYRPGMYGSLDWLQNKITLSSLPEDTVVWCARYSDNTPSVAHTVWQYSSTGKVSGISGNVDLNRAEASLLGEKKRWEKTEKGWIYGGYKNRWAKIDGYWYWFNADGIAVTGWVKVEGKWYYFLTLADAQKTGFKECACMEISK</sequence>
<dbReference type="PROSITE" id="PS51904">
    <property type="entry name" value="GLYCOSYL_HYDROL_F25_2"/>
    <property type="match status" value="1"/>
</dbReference>
<keyword evidence="2" id="KW-0677">Repeat</keyword>
<reference evidence="4" key="1">
    <citation type="submission" date="2020-10" db="EMBL/GenBank/DDBJ databases">
        <authorList>
            <person name="Gilroy R."/>
        </authorList>
    </citation>
    <scope>NUCLEOTIDE SEQUENCE</scope>
    <source>
        <strain evidence="4">ChiBcec7-5410</strain>
    </source>
</reference>
<evidence type="ECO:0008006" key="6">
    <source>
        <dbReference type="Google" id="ProtNLM"/>
    </source>
</evidence>
<dbReference type="GO" id="GO:0016052">
    <property type="term" value="P:carbohydrate catabolic process"/>
    <property type="evidence" value="ECO:0007669"/>
    <property type="project" value="TreeGrafter"/>
</dbReference>
<feature type="repeat" description="Cell wall-binding" evidence="3">
    <location>
        <begin position="217"/>
        <end position="236"/>
    </location>
</feature>
<dbReference type="Pfam" id="PF19127">
    <property type="entry name" value="Choline_bind_3"/>
    <property type="match status" value="1"/>
</dbReference>
<reference evidence="4" key="2">
    <citation type="journal article" date="2021" name="PeerJ">
        <title>Extensive microbial diversity within the chicken gut microbiome revealed by metagenomics and culture.</title>
        <authorList>
            <person name="Gilroy R."/>
            <person name="Ravi A."/>
            <person name="Getino M."/>
            <person name="Pursley I."/>
            <person name="Horton D.L."/>
            <person name="Alikhan N.F."/>
            <person name="Baker D."/>
            <person name="Gharbi K."/>
            <person name="Hall N."/>
            <person name="Watson M."/>
            <person name="Adriaenssens E.M."/>
            <person name="Foster-Nyarko E."/>
            <person name="Jarju S."/>
            <person name="Secka A."/>
            <person name="Antonio M."/>
            <person name="Oren A."/>
            <person name="Chaudhuri R.R."/>
            <person name="La Ragione R."/>
            <person name="Hildebrand F."/>
            <person name="Pallen M.J."/>
        </authorList>
    </citation>
    <scope>NUCLEOTIDE SEQUENCE</scope>
    <source>
        <strain evidence="4">ChiBcec7-5410</strain>
    </source>
</reference>
<dbReference type="GO" id="GO:0003796">
    <property type="term" value="F:lysozyme activity"/>
    <property type="evidence" value="ECO:0007669"/>
    <property type="project" value="InterPro"/>
</dbReference>
<gene>
    <name evidence="4" type="ORF">IAC43_04270</name>
</gene>
<dbReference type="AlphaFoldDB" id="A0A9D1KSC7"/>
<protein>
    <recommendedName>
        <fullName evidence="6">Glycoside hydrolase</fullName>
    </recommendedName>
</protein>
<comment type="caution">
    <text evidence="4">The sequence shown here is derived from an EMBL/GenBank/DDBJ whole genome shotgun (WGS) entry which is preliminary data.</text>
</comment>
<dbReference type="PANTHER" id="PTHR34135">
    <property type="entry name" value="LYSOZYME"/>
    <property type="match status" value="1"/>
</dbReference>
<dbReference type="GO" id="GO:0009253">
    <property type="term" value="P:peptidoglycan catabolic process"/>
    <property type="evidence" value="ECO:0007669"/>
    <property type="project" value="InterPro"/>
</dbReference>
<dbReference type="Gene3D" id="3.20.20.80">
    <property type="entry name" value="Glycosidases"/>
    <property type="match status" value="1"/>
</dbReference>
<comment type="similarity">
    <text evidence="1">Belongs to the glycosyl hydrolase 25 family.</text>
</comment>
<evidence type="ECO:0000256" key="2">
    <source>
        <dbReference type="ARBA" id="ARBA00022737"/>
    </source>
</evidence>
<dbReference type="InterPro" id="IPR002053">
    <property type="entry name" value="Glyco_hydro_25"/>
</dbReference>
<dbReference type="SUPFAM" id="SSF51445">
    <property type="entry name" value="(Trans)glycosidases"/>
    <property type="match status" value="1"/>
</dbReference>
<evidence type="ECO:0000313" key="5">
    <source>
        <dbReference type="Proteomes" id="UP000824160"/>
    </source>
</evidence>
<accession>A0A9D1KSC7</accession>
<dbReference type="CDD" id="cd06414">
    <property type="entry name" value="GH25_LytC-like"/>
    <property type="match status" value="1"/>
</dbReference>
<dbReference type="InterPro" id="IPR017853">
    <property type="entry name" value="GH"/>
</dbReference>
<organism evidence="4 5">
    <name type="scientific">Candidatus Faecivivens stercoripullorum</name>
    <dbReference type="NCBI Taxonomy" id="2840805"/>
    <lineage>
        <taxon>Bacteria</taxon>
        <taxon>Bacillati</taxon>
        <taxon>Bacillota</taxon>
        <taxon>Clostridia</taxon>
        <taxon>Eubacteriales</taxon>
        <taxon>Oscillospiraceae</taxon>
        <taxon>Oscillospiraceae incertae sedis</taxon>
        <taxon>Candidatus Faecivivens</taxon>
    </lineage>
</organism>
<evidence type="ECO:0000256" key="1">
    <source>
        <dbReference type="ARBA" id="ARBA00010646"/>
    </source>
</evidence>
<dbReference type="GO" id="GO:0016998">
    <property type="term" value="P:cell wall macromolecule catabolic process"/>
    <property type="evidence" value="ECO:0007669"/>
    <property type="project" value="InterPro"/>
</dbReference>
<dbReference type="SUPFAM" id="SSF69360">
    <property type="entry name" value="Cell wall binding repeat"/>
    <property type="match status" value="1"/>
</dbReference>
<dbReference type="Gene3D" id="2.10.270.10">
    <property type="entry name" value="Cholin Binding"/>
    <property type="match status" value="1"/>
</dbReference>
<dbReference type="InterPro" id="IPR018337">
    <property type="entry name" value="Cell_wall/Cho-bd_repeat"/>
</dbReference>
<dbReference type="Pfam" id="PF01183">
    <property type="entry name" value="Glyco_hydro_25"/>
    <property type="match status" value="1"/>
</dbReference>